<dbReference type="PROSITE" id="PS01097">
    <property type="entry name" value="HUPF_HYPC"/>
    <property type="match status" value="1"/>
</dbReference>
<dbReference type="PRINTS" id="PR00445">
    <property type="entry name" value="HUPFHYPC"/>
</dbReference>
<dbReference type="OrthoDB" id="9806017at2"/>
<dbReference type="AlphaFoldDB" id="A0A2T0B4A6"/>
<name>A0A2T0B4A6_9CLOT</name>
<evidence type="ECO:0000313" key="3">
    <source>
        <dbReference type="Proteomes" id="UP000239706"/>
    </source>
</evidence>
<dbReference type="Pfam" id="PF01455">
    <property type="entry name" value="HupF_HypC"/>
    <property type="match status" value="1"/>
</dbReference>
<dbReference type="InterPro" id="IPR019812">
    <property type="entry name" value="Hydgase_assmbl_chp_CS"/>
</dbReference>
<dbReference type="GO" id="GO:0051604">
    <property type="term" value="P:protein maturation"/>
    <property type="evidence" value="ECO:0007669"/>
    <property type="project" value="TreeGrafter"/>
</dbReference>
<dbReference type="GO" id="GO:0005506">
    <property type="term" value="F:iron ion binding"/>
    <property type="evidence" value="ECO:0007669"/>
    <property type="project" value="TreeGrafter"/>
</dbReference>
<dbReference type="Proteomes" id="UP000239706">
    <property type="component" value="Unassembled WGS sequence"/>
</dbReference>
<accession>A0A2T0B4A6</accession>
<dbReference type="SUPFAM" id="SSF159127">
    <property type="entry name" value="HupF/HypC-like"/>
    <property type="match status" value="1"/>
</dbReference>
<dbReference type="InterPro" id="IPR001109">
    <property type="entry name" value="Hydrogenase_HupF/HypC"/>
</dbReference>
<dbReference type="GO" id="GO:1902670">
    <property type="term" value="F:carbon dioxide binding"/>
    <property type="evidence" value="ECO:0007669"/>
    <property type="project" value="TreeGrafter"/>
</dbReference>
<dbReference type="PANTHER" id="PTHR35177">
    <property type="entry name" value="HYDROGENASE MATURATION FACTOR HYBG"/>
    <property type="match status" value="1"/>
</dbReference>
<protein>
    <submittedName>
        <fullName evidence="2">Hydrogenase isoenzymes formation protein HypC</fullName>
    </submittedName>
</protein>
<dbReference type="EMBL" id="PVXO01000036">
    <property type="protein sequence ID" value="PRR78719.1"/>
    <property type="molecule type" value="Genomic_DNA"/>
</dbReference>
<sequence>MCVGIPLKVLEIQDKEAIGEISGVKRKIRIDFLPNLNIGDYVMTHAGFALDLIKQEDANEIIEAIKLVNSKI</sequence>
<comment type="similarity">
    <text evidence="1">Belongs to the HupF/HypC family.</text>
</comment>
<dbReference type="PANTHER" id="PTHR35177:SF2">
    <property type="entry name" value="HYDROGENASE MATURATION FACTOR HYBG"/>
    <property type="match status" value="1"/>
</dbReference>
<comment type="caution">
    <text evidence="2">The sequence shown here is derived from an EMBL/GenBank/DDBJ whole genome shotgun (WGS) entry which is preliminary data.</text>
</comment>
<evidence type="ECO:0000313" key="2">
    <source>
        <dbReference type="EMBL" id="PRR78719.1"/>
    </source>
</evidence>
<organism evidence="2 3">
    <name type="scientific">Clostridium liquoris</name>
    <dbReference type="NCBI Taxonomy" id="1289519"/>
    <lineage>
        <taxon>Bacteria</taxon>
        <taxon>Bacillati</taxon>
        <taxon>Bacillota</taxon>
        <taxon>Clostridia</taxon>
        <taxon>Eubacteriales</taxon>
        <taxon>Clostridiaceae</taxon>
        <taxon>Clostridium</taxon>
    </lineage>
</organism>
<gene>
    <name evidence="2" type="primary">hypC</name>
    <name evidence="2" type="ORF">CLLI_13010</name>
</gene>
<dbReference type="RefSeq" id="WP_106063421.1">
    <property type="nucleotide sequence ID" value="NZ_PVXO01000036.1"/>
</dbReference>
<keyword evidence="3" id="KW-1185">Reference proteome</keyword>
<evidence type="ECO:0000256" key="1">
    <source>
        <dbReference type="ARBA" id="ARBA00006018"/>
    </source>
</evidence>
<dbReference type="NCBIfam" id="TIGR00074">
    <property type="entry name" value="hypC_hupF"/>
    <property type="match status" value="1"/>
</dbReference>
<proteinExistence type="inferred from homology"/>
<reference evidence="2 3" key="1">
    <citation type="submission" date="2018-03" db="EMBL/GenBank/DDBJ databases">
        <title>Genome sequence of Clostridium liquoris DSM 100320.</title>
        <authorList>
            <person name="Poehlein A."/>
            <person name="Daniel R."/>
        </authorList>
    </citation>
    <scope>NUCLEOTIDE SEQUENCE [LARGE SCALE GENOMIC DNA]</scope>
    <source>
        <strain evidence="2 3">DSM 100320</strain>
    </source>
</reference>
<dbReference type="Gene3D" id="2.30.30.140">
    <property type="match status" value="1"/>
</dbReference>